<evidence type="ECO:0000256" key="4">
    <source>
        <dbReference type="ARBA" id="ARBA00023136"/>
    </source>
</evidence>
<dbReference type="OrthoDB" id="3364966at2759"/>
<proteinExistence type="inferred from homology"/>
<dbReference type="KEGG" id="cvr:CHLNCDRAFT_11380"/>
<dbReference type="InParanoid" id="E1ZC28"/>
<dbReference type="EMBL" id="GL433841">
    <property type="protein sequence ID" value="EFN56742.1"/>
    <property type="molecule type" value="Genomic_DNA"/>
</dbReference>
<evidence type="ECO:0000256" key="2">
    <source>
        <dbReference type="ARBA" id="ARBA00022692"/>
    </source>
</evidence>
<dbReference type="InterPro" id="IPR032816">
    <property type="entry name" value="VTT_dom"/>
</dbReference>
<dbReference type="Proteomes" id="UP000008141">
    <property type="component" value="Unassembled WGS sequence"/>
</dbReference>
<evidence type="ECO:0000256" key="3">
    <source>
        <dbReference type="ARBA" id="ARBA00022989"/>
    </source>
</evidence>
<feature type="transmembrane region" description="Helical" evidence="6">
    <location>
        <begin position="134"/>
        <end position="157"/>
    </location>
</feature>
<keyword evidence="2 6" id="KW-0812">Transmembrane</keyword>
<reference evidence="8 9" key="1">
    <citation type="journal article" date="2010" name="Plant Cell">
        <title>The Chlorella variabilis NC64A genome reveals adaptation to photosymbiosis, coevolution with viruses, and cryptic sex.</title>
        <authorList>
            <person name="Blanc G."/>
            <person name="Duncan G."/>
            <person name="Agarkova I."/>
            <person name="Borodovsky M."/>
            <person name="Gurnon J."/>
            <person name="Kuo A."/>
            <person name="Lindquist E."/>
            <person name="Lucas S."/>
            <person name="Pangilinan J."/>
            <person name="Polle J."/>
            <person name="Salamov A."/>
            <person name="Terry A."/>
            <person name="Yamada T."/>
            <person name="Dunigan D.D."/>
            <person name="Grigoriev I.V."/>
            <person name="Claverie J.M."/>
            <person name="Van Etten J.L."/>
        </authorList>
    </citation>
    <scope>NUCLEOTIDE SEQUENCE [LARGE SCALE GENOMIC DNA]</scope>
    <source>
        <strain evidence="8 9">NC64A</strain>
    </source>
</reference>
<feature type="non-terminal residue" evidence="8">
    <location>
        <position position="168"/>
    </location>
</feature>
<dbReference type="GeneID" id="17356076"/>
<dbReference type="Pfam" id="PF09335">
    <property type="entry name" value="VTT_dom"/>
    <property type="match status" value="1"/>
</dbReference>
<name>E1ZC28_CHLVA</name>
<dbReference type="AlphaFoldDB" id="E1ZC28"/>
<evidence type="ECO:0000256" key="1">
    <source>
        <dbReference type="ARBA" id="ARBA00004141"/>
    </source>
</evidence>
<organism evidence="9">
    <name type="scientific">Chlorella variabilis</name>
    <name type="common">Green alga</name>
    <dbReference type="NCBI Taxonomy" id="554065"/>
    <lineage>
        <taxon>Eukaryota</taxon>
        <taxon>Viridiplantae</taxon>
        <taxon>Chlorophyta</taxon>
        <taxon>core chlorophytes</taxon>
        <taxon>Trebouxiophyceae</taxon>
        <taxon>Chlorellales</taxon>
        <taxon>Chlorellaceae</taxon>
        <taxon>Chlorella clade</taxon>
        <taxon>Chlorella</taxon>
    </lineage>
</organism>
<dbReference type="PANTHER" id="PTHR43220:SF18">
    <property type="entry name" value="TRANSMEMBRANE PROTEIN 41B"/>
    <property type="match status" value="1"/>
</dbReference>
<evidence type="ECO:0000256" key="6">
    <source>
        <dbReference type="SAM" id="Phobius"/>
    </source>
</evidence>
<feature type="non-terminal residue" evidence="8">
    <location>
        <position position="1"/>
    </location>
</feature>
<keyword evidence="9" id="KW-1185">Reference proteome</keyword>
<comment type="similarity">
    <text evidence="5">Belongs to the TMEM41 family.</text>
</comment>
<comment type="subcellular location">
    <subcellularLocation>
        <location evidence="1">Membrane</location>
        <topology evidence="1">Multi-pass membrane protein</topology>
    </subcellularLocation>
</comment>
<accession>E1ZC28</accession>
<dbReference type="InterPro" id="IPR045014">
    <property type="entry name" value="TM41A/B"/>
</dbReference>
<feature type="transmembrane region" description="Helical" evidence="6">
    <location>
        <begin position="30"/>
        <end position="56"/>
    </location>
</feature>
<evidence type="ECO:0000313" key="9">
    <source>
        <dbReference type="Proteomes" id="UP000008141"/>
    </source>
</evidence>
<dbReference type="GO" id="GO:0000045">
    <property type="term" value="P:autophagosome assembly"/>
    <property type="evidence" value="ECO:0007669"/>
    <property type="project" value="TreeGrafter"/>
</dbReference>
<dbReference type="eggNOG" id="KOG3140">
    <property type="taxonomic scope" value="Eukaryota"/>
</dbReference>
<keyword evidence="4 6" id="KW-0472">Membrane</keyword>
<keyword evidence="3 6" id="KW-1133">Transmembrane helix</keyword>
<evidence type="ECO:0000313" key="8">
    <source>
        <dbReference type="EMBL" id="EFN56742.1"/>
    </source>
</evidence>
<evidence type="ECO:0000259" key="7">
    <source>
        <dbReference type="Pfam" id="PF09335"/>
    </source>
</evidence>
<dbReference type="OMA" id="GASINYW"/>
<dbReference type="PANTHER" id="PTHR43220">
    <property type="match status" value="1"/>
</dbReference>
<dbReference type="RefSeq" id="XP_005848844.1">
    <property type="nucleotide sequence ID" value="XM_005848782.1"/>
</dbReference>
<feature type="domain" description="VTT" evidence="7">
    <location>
        <begin position="50"/>
        <end position="166"/>
    </location>
</feature>
<gene>
    <name evidence="8" type="ORF">CHLNCDRAFT_11380</name>
</gene>
<sequence>EPEQLRLAVPHSFDELRSVRHTLELYRRNYAVHVAALLCTTHLFLQSFMIPGSILINVLAGSMYSLPAGTAFAAAADGGGASINYWLSRWLLRDVVAGLFPSRVQAFATEVRRHQTNLLNYNLFIRSAPIFPSWVVNLVSPIVGVPFPIFLTALLVGHLPINFISVKA</sequence>
<evidence type="ECO:0000256" key="5">
    <source>
        <dbReference type="ARBA" id="ARBA00025797"/>
    </source>
</evidence>
<protein>
    <recommendedName>
        <fullName evidence="7">VTT domain-containing protein</fullName>
    </recommendedName>
</protein>
<dbReference type="GO" id="GO:0016020">
    <property type="term" value="C:membrane"/>
    <property type="evidence" value="ECO:0007669"/>
    <property type="project" value="UniProtKB-SubCell"/>
</dbReference>